<comment type="caution">
    <text evidence="1">The sequence shown here is derived from an EMBL/GenBank/DDBJ whole genome shotgun (WGS) entry which is preliminary data.</text>
</comment>
<evidence type="ECO:0000313" key="2">
    <source>
        <dbReference type="Proteomes" id="UP001058074"/>
    </source>
</evidence>
<organism evidence="1 2">
    <name type="scientific">Inconstantimicrobium mannanitabidum</name>
    <dbReference type="NCBI Taxonomy" id="1604901"/>
    <lineage>
        <taxon>Bacteria</taxon>
        <taxon>Bacillati</taxon>
        <taxon>Bacillota</taxon>
        <taxon>Clostridia</taxon>
        <taxon>Eubacteriales</taxon>
        <taxon>Clostridiaceae</taxon>
        <taxon>Inconstantimicrobium</taxon>
    </lineage>
</organism>
<gene>
    <name evidence="1" type="ORF">rsdtw13_17100</name>
</gene>
<sequence>MNQEEKEQFIAKQLISLRKINKLHEQLKDIDISLEKKYPVVIVEENTYFIFDLDSAGENYEFKFDNPTHREFPKGLLAAFPVECYGEQTCAVITKEAFDGLDGYISIFHEFVHCYQNRNCSEELSKTLEIKAKAIKENNYMWELNHPFPYENSTFIKKTKALYNYFNAKDYNDALNYYKEMKIYLRKIDFEYMIWQQWVEGFARYIENLIRDRVGINRNINKLEPPYDRVIFYELGSRYIDLLLTEHINLKGNIRDLYYKMYTAE</sequence>
<dbReference type="Proteomes" id="UP001058074">
    <property type="component" value="Unassembled WGS sequence"/>
</dbReference>
<accession>A0ACB5RCC1</accession>
<proteinExistence type="predicted"/>
<keyword evidence="2" id="KW-1185">Reference proteome</keyword>
<reference evidence="1" key="1">
    <citation type="journal article" date="2025" name="Int. J. Syst. Evol. Microbiol.">
        <title>Inconstantimicrobium mannanitabidum sp. nov., a novel member of the family Clostridiaceae isolated from anoxic soil under the treatment of reductive soil disinfestation.</title>
        <authorList>
            <person name="Ueki A."/>
            <person name="Tonouchi A."/>
            <person name="Honma S."/>
            <person name="Kaku N."/>
            <person name="Ueki K."/>
        </authorList>
    </citation>
    <scope>NUCLEOTIDE SEQUENCE</scope>
    <source>
        <strain evidence="1">TW13</strain>
    </source>
</reference>
<protein>
    <submittedName>
        <fullName evidence="1">Uncharacterized protein</fullName>
    </submittedName>
</protein>
<dbReference type="EMBL" id="BROD01000001">
    <property type="protein sequence ID" value="GKX66452.1"/>
    <property type="molecule type" value="Genomic_DNA"/>
</dbReference>
<name>A0ACB5RCC1_9CLOT</name>
<evidence type="ECO:0000313" key="1">
    <source>
        <dbReference type="EMBL" id="GKX66452.1"/>
    </source>
</evidence>